<proteinExistence type="predicted"/>
<reference evidence="1 2" key="1">
    <citation type="submission" date="2016-11" db="EMBL/GenBank/DDBJ databases">
        <authorList>
            <person name="Jaros S."/>
            <person name="Januszkiewicz K."/>
            <person name="Wedrychowicz H."/>
        </authorList>
    </citation>
    <scope>NUCLEOTIDE SEQUENCE [LARGE SCALE GENOMIC DNA]</scope>
    <source>
        <strain evidence="1 2">DSM 21758</strain>
    </source>
</reference>
<gene>
    <name evidence="1" type="ORF">SAMN02745163_01906</name>
</gene>
<name>A0A1M6J3T3_9CLOT</name>
<dbReference type="Proteomes" id="UP000184310">
    <property type="component" value="Unassembled WGS sequence"/>
</dbReference>
<keyword evidence="2" id="KW-1185">Reference proteome</keyword>
<organism evidence="1 2">
    <name type="scientific">Clostridium cavendishii DSM 21758</name>
    <dbReference type="NCBI Taxonomy" id="1121302"/>
    <lineage>
        <taxon>Bacteria</taxon>
        <taxon>Bacillati</taxon>
        <taxon>Bacillota</taxon>
        <taxon>Clostridia</taxon>
        <taxon>Eubacteriales</taxon>
        <taxon>Clostridiaceae</taxon>
        <taxon>Clostridium</taxon>
    </lineage>
</organism>
<dbReference type="EMBL" id="FQZB01000008">
    <property type="protein sequence ID" value="SHJ41390.1"/>
    <property type="molecule type" value="Genomic_DNA"/>
</dbReference>
<protein>
    <submittedName>
        <fullName evidence="1">Uncharacterized protein</fullName>
    </submittedName>
</protein>
<evidence type="ECO:0000313" key="1">
    <source>
        <dbReference type="EMBL" id="SHJ41390.1"/>
    </source>
</evidence>
<sequence>MKKGVVYGGLFLGGILTQVLACTVEKSINMNLSEPIGKFCLMMIPIIAFYEVSKKQKVQLKQK</sequence>
<dbReference type="RefSeq" id="WP_072986443.1">
    <property type="nucleotide sequence ID" value="NZ_FQZB01000008.1"/>
</dbReference>
<evidence type="ECO:0000313" key="2">
    <source>
        <dbReference type="Proteomes" id="UP000184310"/>
    </source>
</evidence>
<dbReference type="STRING" id="1121302.SAMN02745163_01906"/>
<dbReference type="AlphaFoldDB" id="A0A1M6J3T3"/>
<accession>A0A1M6J3T3</accession>